<gene>
    <name evidence="2" type="ORF">BBK14_14960</name>
</gene>
<accession>A0A1S1QL92</accession>
<evidence type="ECO:0000256" key="1">
    <source>
        <dbReference type="SAM" id="MobiDB-lite"/>
    </source>
</evidence>
<name>A0A1S1QL92_9ACTN</name>
<protein>
    <submittedName>
        <fullName evidence="2">Uncharacterized protein</fullName>
    </submittedName>
</protein>
<organism evidence="2 3">
    <name type="scientific">Parafrankia soli</name>
    <dbReference type="NCBI Taxonomy" id="2599596"/>
    <lineage>
        <taxon>Bacteria</taxon>
        <taxon>Bacillati</taxon>
        <taxon>Actinomycetota</taxon>
        <taxon>Actinomycetes</taxon>
        <taxon>Frankiales</taxon>
        <taxon>Frankiaceae</taxon>
        <taxon>Parafrankia</taxon>
    </lineage>
</organism>
<evidence type="ECO:0000313" key="2">
    <source>
        <dbReference type="EMBL" id="OHV35523.1"/>
    </source>
</evidence>
<proteinExistence type="predicted"/>
<dbReference type="AlphaFoldDB" id="A0A1S1QL92"/>
<keyword evidence="3" id="KW-1185">Reference proteome</keyword>
<sequence>MHRATAADGSAPSRGSAPAAAPDSPDPTDPPGETAAPGEALVPGEIAGEPAVVPAESPHDAGRTAATSTRPIVHLRCTTPDGRRTRPP</sequence>
<reference evidence="3" key="1">
    <citation type="submission" date="2016-07" db="EMBL/GenBank/DDBJ databases">
        <title>Frankia sp. NRRL B-16219 Genome sequencing.</title>
        <authorList>
            <person name="Ghodhbane-Gtari F."/>
            <person name="Swanson E."/>
            <person name="Gueddou A."/>
            <person name="Louati M."/>
            <person name="Nouioui I."/>
            <person name="Hezbri K."/>
            <person name="Abebe-Akele F."/>
            <person name="Simpson S."/>
            <person name="Morris K."/>
            <person name="Thomas K."/>
            <person name="Gtari M."/>
            <person name="Tisa L.S."/>
        </authorList>
    </citation>
    <scope>NUCLEOTIDE SEQUENCE [LARGE SCALE GENOMIC DNA]</scope>
    <source>
        <strain evidence="3">NRRL B-16219</strain>
    </source>
</reference>
<feature type="region of interest" description="Disordered" evidence="1">
    <location>
        <begin position="1"/>
        <end position="88"/>
    </location>
</feature>
<feature type="compositionally biased region" description="Low complexity" evidence="1">
    <location>
        <begin position="1"/>
        <end position="23"/>
    </location>
</feature>
<evidence type="ECO:0000313" key="3">
    <source>
        <dbReference type="Proteomes" id="UP000179769"/>
    </source>
</evidence>
<dbReference type="Proteomes" id="UP000179769">
    <property type="component" value="Unassembled WGS sequence"/>
</dbReference>
<dbReference type="EMBL" id="MAXA01000125">
    <property type="protein sequence ID" value="OHV35523.1"/>
    <property type="molecule type" value="Genomic_DNA"/>
</dbReference>
<comment type="caution">
    <text evidence="2">The sequence shown here is derived from an EMBL/GenBank/DDBJ whole genome shotgun (WGS) entry which is preliminary data.</text>
</comment>